<feature type="binding site" evidence="5">
    <location>
        <begin position="45"/>
        <end position="47"/>
    </location>
    <ligand>
        <name>substrate</name>
    </ligand>
</feature>
<dbReference type="InterPro" id="IPR037171">
    <property type="entry name" value="NagB/RpiA_transferase-like"/>
</dbReference>
<dbReference type="InterPro" id="IPR042529">
    <property type="entry name" value="IF_2B-like_C"/>
</dbReference>
<feature type="binding site" evidence="5">
    <location>
        <position position="197"/>
    </location>
    <ligand>
        <name>substrate</name>
    </ligand>
</feature>
<feature type="binding site" evidence="5">
    <location>
        <begin position="248"/>
        <end position="249"/>
    </location>
    <ligand>
        <name>substrate</name>
    </ligand>
</feature>
<keyword evidence="7" id="KW-1185">Reference proteome</keyword>
<dbReference type="KEGG" id="rsin:B6N60_03689"/>
<keyword evidence="1 5" id="KW-0028">Amino-acid biosynthesis</keyword>
<dbReference type="FunFam" id="3.40.50.10470:FF:000006">
    <property type="entry name" value="Methylthioribose-1-phosphate isomerase"/>
    <property type="match status" value="1"/>
</dbReference>
<dbReference type="GO" id="GO:0046523">
    <property type="term" value="F:S-methyl-5-thioribose-1-phosphate isomerase activity"/>
    <property type="evidence" value="ECO:0007669"/>
    <property type="project" value="UniProtKB-UniRule"/>
</dbReference>
<feature type="binding site" evidence="5">
    <location>
        <position position="88"/>
    </location>
    <ligand>
        <name>substrate</name>
    </ligand>
</feature>
<dbReference type="InterPro" id="IPR011559">
    <property type="entry name" value="Initiation_fac_2B_a/b/d"/>
</dbReference>
<dbReference type="PANTHER" id="PTHR43475:SF1">
    <property type="entry name" value="METHYLTHIORIBOSE-1-PHOSPHATE ISOMERASE"/>
    <property type="match status" value="1"/>
</dbReference>
<dbReference type="Proteomes" id="UP000683511">
    <property type="component" value="Chromosome"/>
</dbReference>
<protein>
    <recommendedName>
        <fullName evidence="5">Methylthioribose-1-phosphate isomerase</fullName>
        <shortName evidence="5">M1Pi</shortName>
        <shortName evidence="5">MTR-1-P isomerase</shortName>
        <ecNumber evidence="5">5.3.1.23</ecNumber>
    </recommendedName>
    <alternativeName>
        <fullName evidence="5">S-methyl-5-thioribose-1-phosphate isomerase</fullName>
    </alternativeName>
</protein>
<dbReference type="HAMAP" id="MF_01678">
    <property type="entry name" value="Salvage_MtnA"/>
    <property type="match status" value="1"/>
</dbReference>
<dbReference type="Gene3D" id="3.40.50.10470">
    <property type="entry name" value="Translation initiation factor eif-2b, domain 2"/>
    <property type="match status" value="1"/>
</dbReference>
<keyword evidence="2 5" id="KW-0486">Methionine biosynthesis</keyword>
<dbReference type="RefSeq" id="WP_190602354.1">
    <property type="nucleotide sequence ID" value="NZ_CP021056.1"/>
</dbReference>
<evidence type="ECO:0000256" key="2">
    <source>
        <dbReference type="ARBA" id="ARBA00023167"/>
    </source>
</evidence>
<proteinExistence type="inferred from homology"/>
<dbReference type="AlphaFoldDB" id="A0A975TA91"/>
<accession>A0A975TA91</accession>
<name>A0A975TA91_9NOST</name>
<dbReference type="InterPro" id="IPR027363">
    <property type="entry name" value="M1Pi_N"/>
</dbReference>
<comment type="function">
    <text evidence="5">Catalyzes the interconversion of methylthioribose-1-phosphate (MTR-1-P) into methylthioribulose-1-phosphate (MTRu-1-P).</text>
</comment>
<comment type="catalytic activity">
    <reaction evidence="4 5">
        <text>5-(methylsulfanyl)-alpha-D-ribose 1-phosphate = 5-(methylsulfanyl)-D-ribulose 1-phosphate</text>
        <dbReference type="Rhea" id="RHEA:19989"/>
        <dbReference type="ChEBI" id="CHEBI:58533"/>
        <dbReference type="ChEBI" id="CHEBI:58548"/>
        <dbReference type="EC" id="5.3.1.23"/>
    </reaction>
</comment>
<dbReference type="SUPFAM" id="SSF100950">
    <property type="entry name" value="NagB/RpiA/CoA transferase-like"/>
    <property type="match status" value="1"/>
</dbReference>
<keyword evidence="6" id="KW-0396">Initiation factor</keyword>
<evidence type="ECO:0000313" key="7">
    <source>
        <dbReference type="Proteomes" id="UP000683511"/>
    </source>
</evidence>
<dbReference type="EMBL" id="CP021056">
    <property type="protein sequence ID" value="QXE24979.1"/>
    <property type="molecule type" value="Genomic_DNA"/>
</dbReference>
<sequence>MLYPVVWHNDSVVLIDQTRLPNEYAAVEIHRSEDMAEAIRTMIVRGAPAIGVAAAYGMYLGAREIETDDRQVFLEKLEQVADLLRSTRPTAVNLFWAIGRMLKTAYEILGTVAEIKQTLLETAQAIQLEDLQTCQAIGDHGLAALPKTPEKLTLLTHCNAGALATAGYGTALGVVRSAWREGRLTRVFADETRPRLQGAKLTAWECVQEGIPVTVITDNMAAHCMKQGLIHAVVVGADRIAANGDTANKIGTYSLAIVAKAHNIPFFVAAPLSTVDFELADGSQIPIEERNPVEIYQVGDTVLTPSGVEFYNPAFDVTPAELITAIITENGAFAPGNLVCAYSTGTVG</sequence>
<dbReference type="NCBIfam" id="NF004326">
    <property type="entry name" value="PRK05720.1"/>
    <property type="match status" value="1"/>
</dbReference>
<dbReference type="PANTHER" id="PTHR43475">
    <property type="entry name" value="METHYLTHIORIBOSE-1-PHOSPHATE ISOMERASE"/>
    <property type="match status" value="1"/>
</dbReference>
<reference evidence="6" key="1">
    <citation type="submission" date="2017-04" db="EMBL/GenBank/DDBJ databases">
        <title>Genome deletions in a multicellular cyanobacterial endosymbiont for morphological adaptation in marine diatoms.</title>
        <authorList>
            <person name="Wang Y."/>
            <person name="Gao H."/>
            <person name="Li R."/>
            <person name="Xu X."/>
        </authorList>
    </citation>
    <scope>NUCLEOTIDE SEQUENCE</scope>
    <source>
        <strain evidence="6">FACHB 800</strain>
    </source>
</reference>
<dbReference type="EC" id="5.3.1.23" evidence="5"/>
<dbReference type="InterPro" id="IPR000649">
    <property type="entry name" value="IF-2B-related"/>
</dbReference>
<dbReference type="GO" id="GO:0003743">
    <property type="term" value="F:translation initiation factor activity"/>
    <property type="evidence" value="ECO:0007669"/>
    <property type="project" value="UniProtKB-KW"/>
</dbReference>
<gene>
    <name evidence="5" type="primary">mtnA</name>
    <name evidence="6" type="ORF">B6N60_03689</name>
</gene>
<dbReference type="FunFam" id="1.20.120.420:FF:000012">
    <property type="entry name" value="Putative methylthioribose-1-phosphate isomerase"/>
    <property type="match status" value="1"/>
</dbReference>
<dbReference type="GO" id="GO:0019509">
    <property type="term" value="P:L-methionine salvage from methylthioadenosine"/>
    <property type="evidence" value="ECO:0007669"/>
    <property type="project" value="UniProtKB-UniRule"/>
</dbReference>
<comment type="similarity">
    <text evidence="5">Belongs to the EIF-2B alpha/beta/delta subunits family. MtnA subfamily.</text>
</comment>
<evidence type="ECO:0000256" key="4">
    <source>
        <dbReference type="ARBA" id="ARBA00052401"/>
    </source>
</evidence>
<feature type="site" description="Transition state stabilizer" evidence="5">
    <location>
        <position position="158"/>
    </location>
</feature>
<comment type="pathway">
    <text evidence="5">Amino-acid biosynthesis; L-methionine biosynthesis via salvage pathway; L-methionine from S-methyl-5-thio-alpha-D-ribose 1-phosphate: step 1/6.</text>
</comment>
<dbReference type="InterPro" id="IPR005251">
    <property type="entry name" value="IF-M1Pi"/>
</dbReference>
<dbReference type="NCBIfam" id="TIGR00524">
    <property type="entry name" value="eIF-2B_rel"/>
    <property type="match status" value="1"/>
</dbReference>
<evidence type="ECO:0000256" key="1">
    <source>
        <dbReference type="ARBA" id="ARBA00022605"/>
    </source>
</evidence>
<keyword evidence="3 5" id="KW-0413">Isomerase</keyword>
<evidence type="ECO:0000313" key="6">
    <source>
        <dbReference type="EMBL" id="QXE24979.1"/>
    </source>
</evidence>
<dbReference type="Gene3D" id="1.20.120.420">
    <property type="entry name" value="translation initiation factor eif-2b, domain 1"/>
    <property type="match status" value="1"/>
</dbReference>
<evidence type="ECO:0000256" key="3">
    <source>
        <dbReference type="ARBA" id="ARBA00023235"/>
    </source>
</evidence>
<dbReference type="Pfam" id="PF01008">
    <property type="entry name" value="IF-2B"/>
    <property type="match status" value="1"/>
</dbReference>
<dbReference type="NCBIfam" id="TIGR00512">
    <property type="entry name" value="salvage_mtnA"/>
    <property type="match status" value="1"/>
</dbReference>
<evidence type="ECO:0000256" key="5">
    <source>
        <dbReference type="HAMAP-Rule" id="MF_01678"/>
    </source>
</evidence>
<feature type="active site" description="Proton donor" evidence="5">
    <location>
        <position position="238"/>
    </location>
</feature>
<organism evidence="6 7">
    <name type="scientific">Richelia sinica FACHB-800</name>
    <dbReference type="NCBI Taxonomy" id="1357546"/>
    <lineage>
        <taxon>Bacteria</taxon>
        <taxon>Bacillati</taxon>
        <taxon>Cyanobacteriota</taxon>
        <taxon>Cyanophyceae</taxon>
        <taxon>Nostocales</taxon>
        <taxon>Nostocaceae</taxon>
        <taxon>Richelia</taxon>
    </lineage>
</organism>
<keyword evidence="6" id="KW-0648">Protein biosynthesis</keyword>